<dbReference type="GO" id="GO:0003964">
    <property type="term" value="F:RNA-directed DNA polymerase activity"/>
    <property type="evidence" value="ECO:0007669"/>
    <property type="project" value="UniProtKB-KW"/>
</dbReference>
<keyword evidence="12" id="KW-0233">DNA recombination</keyword>
<keyword evidence="3" id="KW-0540">Nuclease</keyword>
<organism evidence="17 18">
    <name type="scientific">Austropuccinia psidii MF-1</name>
    <dbReference type="NCBI Taxonomy" id="1389203"/>
    <lineage>
        <taxon>Eukaryota</taxon>
        <taxon>Fungi</taxon>
        <taxon>Dikarya</taxon>
        <taxon>Basidiomycota</taxon>
        <taxon>Pucciniomycotina</taxon>
        <taxon>Pucciniomycetes</taxon>
        <taxon>Pucciniales</taxon>
        <taxon>Sphaerophragmiaceae</taxon>
        <taxon>Austropuccinia</taxon>
    </lineage>
</organism>
<dbReference type="EMBL" id="AVOT02027034">
    <property type="protein sequence ID" value="MBW0519014.1"/>
    <property type="molecule type" value="Genomic_DNA"/>
</dbReference>
<keyword evidence="18" id="KW-1185">Reference proteome</keyword>
<evidence type="ECO:0000259" key="16">
    <source>
        <dbReference type="PROSITE" id="PS50994"/>
    </source>
</evidence>
<dbReference type="InterPro" id="IPR036397">
    <property type="entry name" value="RNaseH_sf"/>
</dbReference>
<dbReference type="SUPFAM" id="SSF53098">
    <property type="entry name" value="Ribonuclease H-like"/>
    <property type="match status" value="1"/>
</dbReference>
<dbReference type="GO" id="GO:0004519">
    <property type="term" value="F:endonuclease activity"/>
    <property type="evidence" value="ECO:0007669"/>
    <property type="project" value="UniProtKB-KW"/>
</dbReference>
<evidence type="ECO:0000256" key="11">
    <source>
        <dbReference type="ARBA" id="ARBA00022932"/>
    </source>
</evidence>
<dbReference type="Pfam" id="PF00665">
    <property type="entry name" value="rve"/>
    <property type="match status" value="1"/>
</dbReference>
<sequence length="842" mass="96116">MTTFLRTHHIIKLLNQNEFEVVDQNERQVVTGSLASGNLTSYYPPKALLCSTIPSKLTTIHRAAGHPSLDYFRKMFPKLNIPQFSCITCSTCKMTKTPFLGNFPKATRRLEFLHMDLCGPISPPSASGARYIFKILDGFSHFSWIFFLTSKAKTKEVLKKYIVKIECQTMLQVANIISDNGKEFINTELQDFFVKGGISHLTTAPYTPKQNPFAERGNRTTITKTRCLLKDSGLDLSYWEEAANTAVYLENITPSKNINFNTPFHKWFNKEPSLRHLQPFGTVPNETETAPTDKEISPTTIQEIDPCEPEEHLQADTPPPAEEDTAIQPQLPTYKGYLRPQHHANLADHFSSDPKTYQEAINGSNSQEWKNAIRVELENMSNHKVWSPTTPENHVKPLSTTWVFKQKTDENGNLSKFKARLCVRGFTQKEDIDYSEVCSPTGRLASLRLLLTFCHIHQYPVEQMDVQCAFLNGKPEETLHIYQPSGYSDHPETHVFVLNKSLYGLKQSPRCWHKVLKNTLISIGLTPCFTDPCLYYSQDKKQPFWLFIYVDDLIFGGAWNQSFKFKIKTFFEMEDLGAVKYALGIRITQNKENISLIQDTFIKQILTEFNTDQIKQPSAPLPYNYKELKNSGEQIAGPPPFNYRRADPKDLHYRALTHTLKYLSGTRHFTLNLGKNLLKHSATQILGFTDSDWGGGTEKKSFSGSLIYFHGALGWRAHKQQMVALSSTEAEYNALTESAQDLLWIQQLIFETTNAETQCLLHSDNQSAIAIASSPIYHHGTRHIDFRLHFIRNLVENHFFHLKYLSSSQMPADLLTKNLSLNKTILHLKFIFSDPKLTSMGE</sequence>
<keyword evidence="11" id="KW-0239">DNA-directed DNA polymerase</keyword>
<comment type="catalytic activity">
    <reaction evidence="14">
        <text>DNA(n) + a 2'-deoxyribonucleoside 5'-triphosphate = DNA(n+1) + diphosphate</text>
        <dbReference type="Rhea" id="RHEA:22508"/>
        <dbReference type="Rhea" id="RHEA-COMP:17339"/>
        <dbReference type="Rhea" id="RHEA-COMP:17340"/>
        <dbReference type="ChEBI" id="CHEBI:33019"/>
        <dbReference type="ChEBI" id="CHEBI:61560"/>
        <dbReference type="ChEBI" id="CHEBI:173112"/>
        <dbReference type="EC" id="2.7.7.49"/>
    </reaction>
</comment>
<keyword evidence="11" id="KW-0808">Transferase</keyword>
<evidence type="ECO:0000256" key="8">
    <source>
        <dbReference type="ARBA" id="ARBA00022884"/>
    </source>
</evidence>
<dbReference type="OrthoDB" id="2506085at2759"/>
<evidence type="ECO:0000256" key="9">
    <source>
        <dbReference type="ARBA" id="ARBA00022908"/>
    </source>
</evidence>
<evidence type="ECO:0000256" key="12">
    <source>
        <dbReference type="ARBA" id="ARBA00023172"/>
    </source>
</evidence>
<dbReference type="InterPro" id="IPR012337">
    <property type="entry name" value="RNaseH-like_sf"/>
</dbReference>
<dbReference type="InterPro" id="IPR013103">
    <property type="entry name" value="RVT_2"/>
</dbReference>
<evidence type="ECO:0000256" key="5">
    <source>
        <dbReference type="ARBA" id="ARBA00022759"/>
    </source>
</evidence>
<dbReference type="AlphaFoldDB" id="A0A9Q3ECX6"/>
<dbReference type="PANTHER" id="PTHR42648">
    <property type="entry name" value="TRANSPOSASE, PUTATIVE-RELATED"/>
    <property type="match status" value="1"/>
</dbReference>
<evidence type="ECO:0000256" key="14">
    <source>
        <dbReference type="ARBA" id="ARBA00048173"/>
    </source>
</evidence>
<evidence type="ECO:0000256" key="1">
    <source>
        <dbReference type="ARBA" id="ARBA00022578"/>
    </source>
</evidence>
<keyword evidence="10" id="KW-0695">RNA-directed DNA polymerase</keyword>
<keyword evidence="8" id="KW-0694">RNA-binding</keyword>
<protein>
    <recommendedName>
        <fullName evidence="16">Integrase catalytic domain-containing protein</fullName>
    </recommendedName>
</protein>
<evidence type="ECO:0000256" key="13">
    <source>
        <dbReference type="ARBA" id="ARBA00023268"/>
    </source>
</evidence>
<dbReference type="InterPro" id="IPR001584">
    <property type="entry name" value="Integrase_cat-core"/>
</dbReference>
<dbReference type="GO" id="GO:0005634">
    <property type="term" value="C:nucleus"/>
    <property type="evidence" value="ECO:0007669"/>
    <property type="project" value="UniProtKB-ARBA"/>
</dbReference>
<evidence type="ECO:0000256" key="4">
    <source>
        <dbReference type="ARBA" id="ARBA00022723"/>
    </source>
</evidence>
<comment type="catalytic activity">
    <reaction evidence="15">
        <text>DNA(n) + a 2'-deoxyribonucleoside 5'-triphosphate = DNA(n+1) + diphosphate</text>
        <dbReference type="Rhea" id="RHEA:22508"/>
        <dbReference type="Rhea" id="RHEA-COMP:17339"/>
        <dbReference type="Rhea" id="RHEA-COMP:17340"/>
        <dbReference type="ChEBI" id="CHEBI:33019"/>
        <dbReference type="ChEBI" id="CHEBI:61560"/>
        <dbReference type="ChEBI" id="CHEBI:173112"/>
        <dbReference type="EC" id="2.7.7.7"/>
    </reaction>
</comment>
<dbReference type="PANTHER" id="PTHR42648:SF11">
    <property type="entry name" value="TRANSPOSON TY4-P GAG-POL POLYPROTEIN"/>
    <property type="match status" value="1"/>
</dbReference>
<dbReference type="Pfam" id="PF07727">
    <property type="entry name" value="RVT_2"/>
    <property type="match status" value="1"/>
</dbReference>
<dbReference type="InterPro" id="IPR039537">
    <property type="entry name" value="Retrotran_Ty1/copia-like"/>
</dbReference>
<keyword evidence="2" id="KW-0548">Nucleotidyltransferase</keyword>
<name>A0A9Q3ECX6_9BASI</name>
<dbReference type="GO" id="GO:0006310">
    <property type="term" value="P:DNA recombination"/>
    <property type="evidence" value="ECO:0007669"/>
    <property type="project" value="UniProtKB-KW"/>
</dbReference>
<keyword evidence="7" id="KW-0460">Magnesium</keyword>
<keyword evidence="9" id="KW-0229">DNA integration</keyword>
<accession>A0A9Q3ECX6</accession>
<dbReference type="CDD" id="cd09272">
    <property type="entry name" value="RNase_HI_RT_Ty1"/>
    <property type="match status" value="1"/>
</dbReference>
<gene>
    <name evidence="17" type="ORF">O181_058729</name>
</gene>
<evidence type="ECO:0000256" key="2">
    <source>
        <dbReference type="ARBA" id="ARBA00022695"/>
    </source>
</evidence>
<evidence type="ECO:0000313" key="18">
    <source>
        <dbReference type="Proteomes" id="UP000765509"/>
    </source>
</evidence>
<dbReference type="GO" id="GO:0003723">
    <property type="term" value="F:RNA binding"/>
    <property type="evidence" value="ECO:0007669"/>
    <property type="project" value="UniProtKB-KW"/>
</dbReference>
<reference evidence="17" key="1">
    <citation type="submission" date="2021-03" db="EMBL/GenBank/DDBJ databases">
        <title>Draft genome sequence of rust myrtle Austropuccinia psidii MF-1, a brazilian biotype.</title>
        <authorList>
            <person name="Quecine M.C."/>
            <person name="Pachon D.M.R."/>
            <person name="Bonatelli M.L."/>
            <person name="Correr F.H."/>
            <person name="Franceschini L.M."/>
            <person name="Leite T.F."/>
            <person name="Margarido G.R.A."/>
            <person name="Almeida C.A."/>
            <person name="Ferrarezi J.A."/>
            <person name="Labate C.A."/>
        </authorList>
    </citation>
    <scope>NUCLEOTIDE SEQUENCE</scope>
    <source>
        <strain evidence="17">MF-1</strain>
    </source>
</reference>
<evidence type="ECO:0000313" key="17">
    <source>
        <dbReference type="EMBL" id="MBW0519014.1"/>
    </source>
</evidence>
<keyword evidence="6" id="KW-0378">Hydrolase</keyword>
<evidence type="ECO:0000256" key="10">
    <source>
        <dbReference type="ARBA" id="ARBA00022918"/>
    </source>
</evidence>
<dbReference type="GO" id="GO:0016787">
    <property type="term" value="F:hydrolase activity"/>
    <property type="evidence" value="ECO:0007669"/>
    <property type="project" value="UniProtKB-KW"/>
</dbReference>
<proteinExistence type="predicted"/>
<keyword evidence="5" id="KW-0255">Endonuclease</keyword>
<evidence type="ECO:0000256" key="7">
    <source>
        <dbReference type="ARBA" id="ARBA00022842"/>
    </source>
</evidence>
<keyword evidence="4" id="KW-0479">Metal-binding</keyword>
<feature type="domain" description="Integrase catalytic" evidence="16">
    <location>
        <begin position="100"/>
        <end position="271"/>
    </location>
</feature>
<evidence type="ECO:0000256" key="3">
    <source>
        <dbReference type="ARBA" id="ARBA00022722"/>
    </source>
</evidence>
<evidence type="ECO:0000256" key="15">
    <source>
        <dbReference type="ARBA" id="ARBA00049244"/>
    </source>
</evidence>
<dbReference type="GO" id="GO:0003887">
    <property type="term" value="F:DNA-directed DNA polymerase activity"/>
    <property type="evidence" value="ECO:0007669"/>
    <property type="project" value="UniProtKB-KW"/>
</dbReference>
<keyword evidence="1" id="KW-0815">Transposition</keyword>
<dbReference type="Gene3D" id="3.30.420.10">
    <property type="entry name" value="Ribonuclease H-like superfamily/Ribonuclease H"/>
    <property type="match status" value="1"/>
</dbReference>
<evidence type="ECO:0000256" key="6">
    <source>
        <dbReference type="ARBA" id="ARBA00022801"/>
    </source>
</evidence>
<dbReference type="GO" id="GO:0032196">
    <property type="term" value="P:transposition"/>
    <property type="evidence" value="ECO:0007669"/>
    <property type="project" value="UniProtKB-KW"/>
</dbReference>
<comment type="caution">
    <text evidence="17">The sequence shown here is derived from an EMBL/GenBank/DDBJ whole genome shotgun (WGS) entry which is preliminary data.</text>
</comment>
<keyword evidence="13" id="KW-0511">Multifunctional enzyme</keyword>
<dbReference type="Proteomes" id="UP000765509">
    <property type="component" value="Unassembled WGS sequence"/>
</dbReference>
<dbReference type="GO" id="GO:0015074">
    <property type="term" value="P:DNA integration"/>
    <property type="evidence" value="ECO:0007669"/>
    <property type="project" value="UniProtKB-KW"/>
</dbReference>
<dbReference type="PROSITE" id="PS50994">
    <property type="entry name" value="INTEGRASE"/>
    <property type="match status" value="1"/>
</dbReference>
<dbReference type="GO" id="GO:0046872">
    <property type="term" value="F:metal ion binding"/>
    <property type="evidence" value="ECO:0007669"/>
    <property type="project" value="UniProtKB-KW"/>
</dbReference>